<keyword evidence="2" id="KW-1185">Reference proteome</keyword>
<organism evidence="1 2">
    <name type="scientific">Methanosarcina siciliae T4/M</name>
    <dbReference type="NCBI Taxonomy" id="1434120"/>
    <lineage>
        <taxon>Archaea</taxon>
        <taxon>Methanobacteriati</taxon>
        <taxon>Methanobacteriota</taxon>
        <taxon>Stenosarchaea group</taxon>
        <taxon>Methanomicrobia</taxon>
        <taxon>Methanosarcinales</taxon>
        <taxon>Methanosarcinaceae</taxon>
        <taxon>Methanosarcina</taxon>
    </lineage>
</organism>
<sequence>MNNIFYHSFYSVMPPIPLPGNSGIPYSASGFLFESLNGKHPFSSASPFTGMTCMPPKIDLRQKFRTFFK</sequence>
<proteinExistence type="predicted"/>
<dbReference type="AlphaFoldDB" id="A0A0E3P8R5"/>
<evidence type="ECO:0000313" key="2">
    <source>
        <dbReference type="Proteomes" id="UP000033111"/>
    </source>
</evidence>
<gene>
    <name evidence="1" type="ORF">MSSIT_3566</name>
</gene>
<evidence type="ECO:0000313" key="1">
    <source>
        <dbReference type="EMBL" id="AKB30285.1"/>
    </source>
</evidence>
<protein>
    <submittedName>
        <fullName evidence="1">Uncharacterized protein</fullName>
    </submittedName>
</protein>
<reference evidence="1 2" key="1">
    <citation type="submission" date="2014-07" db="EMBL/GenBank/DDBJ databases">
        <title>Methanogenic archaea and the global carbon cycle.</title>
        <authorList>
            <person name="Henriksen J.R."/>
            <person name="Luke J."/>
            <person name="Reinhart S."/>
            <person name="Benedict M.N."/>
            <person name="Youngblut N.D."/>
            <person name="Metcalf M.E."/>
            <person name="Whitaker R.J."/>
            <person name="Metcalf W.W."/>
        </authorList>
    </citation>
    <scope>NUCLEOTIDE SEQUENCE [LARGE SCALE GENOMIC DNA]</scope>
    <source>
        <strain evidence="1 2">T4/M</strain>
    </source>
</reference>
<dbReference type="HOGENOM" id="CLU_2766141_0_0_2"/>
<dbReference type="EMBL" id="CP009506">
    <property type="protein sequence ID" value="AKB30285.1"/>
    <property type="molecule type" value="Genomic_DNA"/>
</dbReference>
<dbReference type="Proteomes" id="UP000033111">
    <property type="component" value="Chromosome"/>
</dbReference>
<name>A0A0E3P8R5_9EURY</name>
<dbReference type="KEGG" id="msw:MSSIT_3566"/>
<accession>A0A0E3P8R5</accession>